<dbReference type="KEGG" id="ace:Acel_1615"/>
<dbReference type="AlphaFoldDB" id="A0LVC7"/>
<evidence type="ECO:0000256" key="2">
    <source>
        <dbReference type="ARBA" id="ARBA00023239"/>
    </source>
</evidence>
<dbReference type="PANTHER" id="PTHR33542">
    <property type="entry name" value="SIROHYDROCHLORIN FERROCHELATASE, CHLOROPLASTIC"/>
    <property type="match status" value="1"/>
</dbReference>
<protein>
    <submittedName>
        <fullName evidence="3">Cobalamin (Vitamin B12) biosynthesis CbiX protein</fullName>
    </submittedName>
</protein>
<keyword evidence="2" id="KW-0456">Lyase</keyword>
<dbReference type="Gene3D" id="3.40.50.1400">
    <property type="match status" value="2"/>
</dbReference>
<dbReference type="HOGENOM" id="CLU_056929_3_0_11"/>
<dbReference type="STRING" id="351607.Acel_1615"/>
<sequence length="248" mass="25849">MNPPARVNPPALLAIAHGSPQPRAEPVMRELIARVRAARPDVPAVLAHLGFSQPDVPTAIDDLVAAGVRELVVVPLLLTAAYHVNTDIPQLLRAAEARHPGLRWIVAGALGPHPRLFDLVRRRLAEAGAPSDAAVVLGAIGTSDPRANAELAGVAATLGATIGFASGEPDVADVVARLRERGHRPVVVASYVLAPGKLPDRFSETGADIVTEPLGADDEIVAVVLERYDAAVRRLMAISGGGPYRGPG</sequence>
<dbReference type="CDD" id="cd03416">
    <property type="entry name" value="CbiX_SirB_N"/>
    <property type="match status" value="1"/>
</dbReference>
<evidence type="ECO:0000256" key="1">
    <source>
        <dbReference type="ARBA" id="ARBA00022723"/>
    </source>
</evidence>
<dbReference type="GO" id="GO:0016829">
    <property type="term" value="F:lyase activity"/>
    <property type="evidence" value="ECO:0007669"/>
    <property type="project" value="UniProtKB-KW"/>
</dbReference>
<dbReference type="Pfam" id="PF01903">
    <property type="entry name" value="CbiX"/>
    <property type="match status" value="1"/>
</dbReference>
<dbReference type="InterPro" id="IPR002762">
    <property type="entry name" value="CbiX-like"/>
</dbReference>
<keyword evidence="4" id="KW-1185">Reference proteome</keyword>
<evidence type="ECO:0000313" key="4">
    <source>
        <dbReference type="Proteomes" id="UP000008221"/>
    </source>
</evidence>
<proteinExistence type="predicted"/>
<organism evidence="3 4">
    <name type="scientific">Acidothermus cellulolyticus (strain ATCC 43068 / DSM 8971 / 11B)</name>
    <dbReference type="NCBI Taxonomy" id="351607"/>
    <lineage>
        <taxon>Bacteria</taxon>
        <taxon>Bacillati</taxon>
        <taxon>Actinomycetota</taxon>
        <taxon>Actinomycetes</taxon>
        <taxon>Acidothermales</taxon>
        <taxon>Acidothermaceae</taxon>
        <taxon>Acidothermus</taxon>
    </lineage>
</organism>
<dbReference type="SUPFAM" id="SSF53800">
    <property type="entry name" value="Chelatase"/>
    <property type="match status" value="1"/>
</dbReference>
<accession>A0LVC7</accession>
<dbReference type="InterPro" id="IPR050963">
    <property type="entry name" value="Sirohydro_Cobaltochel/CbiX"/>
</dbReference>
<dbReference type="eggNOG" id="COG2138">
    <property type="taxonomic scope" value="Bacteria"/>
</dbReference>
<name>A0LVC7_ACIC1</name>
<keyword evidence="1" id="KW-0479">Metal-binding</keyword>
<dbReference type="PANTHER" id="PTHR33542:SF5">
    <property type="entry name" value="FERROCHELATASE CHE1"/>
    <property type="match status" value="1"/>
</dbReference>
<evidence type="ECO:0000313" key="3">
    <source>
        <dbReference type="EMBL" id="ABK53387.1"/>
    </source>
</evidence>
<dbReference type="RefSeq" id="WP_011720450.1">
    <property type="nucleotide sequence ID" value="NC_008578.1"/>
</dbReference>
<dbReference type="EMBL" id="CP000481">
    <property type="protein sequence ID" value="ABK53387.1"/>
    <property type="molecule type" value="Genomic_DNA"/>
</dbReference>
<dbReference type="Proteomes" id="UP000008221">
    <property type="component" value="Chromosome"/>
</dbReference>
<reference evidence="3 4" key="1">
    <citation type="journal article" date="2009" name="Genome Res.">
        <title>Complete genome of the cellulolytic thermophile Acidothermus cellulolyticus 11B provides insights into its ecophysiological and evolutionary adaptations.</title>
        <authorList>
            <person name="Barabote R.D."/>
            <person name="Xie G."/>
            <person name="Leu D.H."/>
            <person name="Normand P."/>
            <person name="Necsulea A."/>
            <person name="Daubin V."/>
            <person name="Medigue C."/>
            <person name="Adney W.S."/>
            <person name="Xu X.C."/>
            <person name="Lapidus A."/>
            <person name="Parales R.E."/>
            <person name="Detter C."/>
            <person name="Pujic P."/>
            <person name="Bruce D."/>
            <person name="Lavire C."/>
            <person name="Challacombe J.F."/>
            <person name="Brettin T.S."/>
            <person name="Berry A.M."/>
        </authorList>
    </citation>
    <scope>NUCLEOTIDE SEQUENCE [LARGE SCALE GENOMIC DNA]</scope>
    <source>
        <strain evidence="4">ATCC 43068 / DSM 8971 / 11B</strain>
    </source>
</reference>
<dbReference type="GO" id="GO:0046872">
    <property type="term" value="F:metal ion binding"/>
    <property type="evidence" value="ECO:0007669"/>
    <property type="project" value="UniProtKB-KW"/>
</dbReference>
<dbReference type="InParanoid" id="A0LVC7"/>
<gene>
    <name evidence="3" type="ordered locus">Acel_1615</name>
</gene>